<dbReference type="EMBL" id="JAWDEY010000007">
    <property type="protein sequence ID" value="KAK6590337.1"/>
    <property type="molecule type" value="Genomic_DNA"/>
</dbReference>
<reference evidence="1 2" key="1">
    <citation type="submission" date="2023-10" db="EMBL/GenBank/DDBJ databases">
        <title>Comparative genomics analysis reveals potential genetic determinants of host preference in Cryptosporidium xiaoi.</title>
        <authorList>
            <person name="Xiao L."/>
            <person name="Li J."/>
        </authorList>
    </citation>
    <scope>NUCLEOTIDE SEQUENCE [LARGE SCALE GENOMIC DNA]</scope>
    <source>
        <strain evidence="1 2">52996</strain>
    </source>
</reference>
<dbReference type="PANTHER" id="PTHR42264">
    <property type="entry name" value="EPHRIN_REC_LIKE DOMAIN-CONTAINING PROTEIN"/>
    <property type="match status" value="1"/>
</dbReference>
<accession>A0AAV9Y2F7</accession>
<comment type="caution">
    <text evidence="1">The sequence shown here is derived from an EMBL/GenBank/DDBJ whole genome shotgun (WGS) entry which is preliminary data.</text>
</comment>
<name>A0AAV9Y2F7_9CRYT</name>
<evidence type="ECO:0000313" key="1">
    <source>
        <dbReference type="EMBL" id="KAK6590337.1"/>
    </source>
</evidence>
<organism evidence="1 2">
    <name type="scientific">Cryptosporidium xiaoi</name>
    <dbReference type="NCBI Taxonomy" id="659607"/>
    <lineage>
        <taxon>Eukaryota</taxon>
        <taxon>Sar</taxon>
        <taxon>Alveolata</taxon>
        <taxon>Apicomplexa</taxon>
        <taxon>Conoidasida</taxon>
        <taxon>Coccidia</taxon>
        <taxon>Eucoccidiorida</taxon>
        <taxon>Eimeriorina</taxon>
        <taxon>Cryptosporidiidae</taxon>
        <taxon>Cryptosporidium</taxon>
    </lineage>
</organism>
<sequence>MLSNFDNGLTEEDLDILLGTSDVEQNRHNNGNYQRDECVSYKYDIDAKDKSDDSLIFKKYNISNNDNENSINDSNYHTQIKKRVNVRISKSRTNKNKKTAEKTSKFNKKRGKKSINFNIDNDIDSDEFVVPDDEVIPPDWEYNYEKPIVCQNVTFYNRVDSMIDSVKRAKNEECKVDSSVELYNIEQEYMDDKDNTELILKDRLLTVEDDIECEVIKGKTSGFKLENTSGKNESNICDLHNCNTSESNSLELNAYKLGEITKNIHKLCTNLNLFYNEIKINYLGKFVPLDASCEKIEEKISHLSLFFKAIDVEFSGLLLPAGKDGKSIEANGLKGNLNLFFLLLSDLIYDYKKIYIENSNLIVKNAVNKKISSHLKETHIDMVKFINSNQENIFLNEKKLDDKFEQTINLFIRIIGLTLTLESFLVHCIKNFSYSDESKNKVSVECGLIDTYLFTVYDNISNMFTKGTVSKLLRQILTKILDFIIRVYLKNNSLYSSLLLILFINTKLKGTDMFIYINEMLLTEEINAIDSISLYSCLLFCYYGIAENAFNPCIIFPKRLFVEIMKKDNYSDQDKFFKLLSCLNEYLAKVNIYIINKKLYLSENDITLYFIEFVLELITFNSTCVNNCIENTISVHTKENSFLNLISNSVKLVFCLKHYKYKNLSNIFIFGHEIINKFIFIYNDNFTEFKESCFNSEIGNCLSIVSNKSKQCNLNYLKITFSLFIHVFNVVINSSNFSINLWHKILNRIIGMDFHNICKAEKEDIFSHFIVYSCAFSALCSNCENSENRSLSLYLLNKYNEEAELIMNYLLTEIVLDEQDDSNLTCDNFEDNNGNSNKRLVCQGNIELLKNLKIIISLLVSDKLNIYSKLDVLDSVVELFETISNLDYDRPKSSELFLIMLLESKQTRMPEKSQVKNNFRKDCILFLQILSTLMNYVDMKSEFSYCENKNSECNAENCNYKIDENVILRLFFFMEKVMNLLFNHNSLILLSSYSIGLSVVSKLFELLNKVGNIAIKLSFNLNLLHILEKKQGKLFKFVSNKLVELKTNKENNGFCESLLEPLISKLIIKCLSLVYNFWKNFQTKYNIICNNDDCSNLNNNIKLEVYYVILVLNFLVFGDLRYLKKYRSHFKINEKLLFNEFKLNHGTNDCSSIISMKKFNTNKCRLKNDKFHICLLMKKIAKHIGEFYSMTLNLNTEKGFDYYKNLIKTIVVDHILKNWIIDEQKDKRLDSREINVNKIRNEAYIKLFFYYYTYSNDKQFHLYLNKKLIQFPINLYQCETLYGFMLNFYIKGGEAGKDNDVLNWNHISNSIKGMINQLGNDNEVSTWIIHTLFDFFMIPSVLETTFAALRSQIWSNILSIPLSTLLISVNSSNTSESGHTLCNVIKYTYIYFHELYLFILNCYKLDEKNRTFGLKNAEFIPINVSVNFIVDLNRLIHLSYFDITLNNITDIRNNFYCDKVCDKNAKTIEHQRKEFNKSSEMFSKLLLTLLLITDILKKAVIESKAESEKQQYKSVFSDVINHLSYLKYYIFEKSILILYNSEIIDDIRKSSLTDKASLFCIKSNCNIEIQSHWINEVININGTFKTELSNSNNNILKYVVSNNSINKNNRIFSRIPVIYKQFLLFKRNKKKISSLSKNEGNSTLLCSLSNNFYRSLYNSNLTYTHDSNNSHFYYLLKYVENTIIED</sequence>
<protein>
    <submittedName>
        <fullName evidence="1">Uncharacterized protein</fullName>
    </submittedName>
</protein>
<keyword evidence="2" id="KW-1185">Reference proteome</keyword>
<proteinExistence type="predicted"/>
<gene>
    <name evidence="1" type="ORF">RS030_162445</name>
</gene>
<dbReference type="Proteomes" id="UP001311799">
    <property type="component" value="Unassembled WGS sequence"/>
</dbReference>
<evidence type="ECO:0000313" key="2">
    <source>
        <dbReference type="Proteomes" id="UP001311799"/>
    </source>
</evidence>